<sequence>MLLKEGQDFKVFAKREINKRNIKHSRDFSMKLKNDYLLRKNTNRGMLIVGLRSTGKTFGVYQAVTDFPSDRIFFVSPTSREEGLTENYVLKRIKGKEYDLIFIDEYSWLKEDNRENESLARYLAGKAAEGVKVIISGTDSAKIHDLLNTDFIHRAVQLNTTYFSYNEYCRLFDLERNARSMNEFLTCGGIFENHACETYSSMKGYVKTAIVENLGAYYPQYGKELIEAAVYRIFYECICKSYTKKATTVPIFNNGKNSRIAYEDYLENFGIRSDIEIKPNVLKEIRNKLKEIGVVIMFADIELKNKSRAYITNQTISAQLVKCIYELDEIPKTYISNLFEASVVCHEYMQYVYDINSPLKMYYAETKKNDNEIVFILCDKRKAYLFECTINDNDDMKLEDTAFILQDSLRNLLGDRELAGRYVIYQGQDKCIEQKDCTVICTNNWDMDFENYVEKL</sequence>
<dbReference type="Pfam" id="PF13173">
    <property type="entry name" value="AAA_14"/>
    <property type="match status" value="1"/>
</dbReference>
<dbReference type="RefSeq" id="WP_072935779.1">
    <property type="nucleotide sequence ID" value="NZ_FQUG01000006.1"/>
</dbReference>
<organism evidence="2 3">
    <name type="scientific">Schwartzia succinivorans DSM 10502</name>
    <dbReference type="NCBI Taxonomy" id="1123243"/>
    <lineage>
        <taxon>Bacteria</taxon>
        <taxon>Bacillati</taxon>
        <taxon>Bacillota</taxon>
        <taxon>Negativicutes</taxon>
        <taxon>Selenomonadales</taxon>
        <taxon>Selenomonadaceae</taxon>
        <taxon>Schwartzia</taxon>
    </lineage>
</organism>
<keyword evidence="3" id="KW-1185">Reference proteome</keyword>
<gene>
    <name evidence="2" type="ORF">SAMN02745190_01683</name>
</gene>
<evidence type="ECO:0000313" key="3">
    <source>
        <dbReference type="Proteomes" id="UP000184404"/>
    </source>
</evidence>
<accession>A0A1M4YAI9</accession>
<dbReference type="InterPro" id="IPR041682">
    <property type="entry name" value="AAA_14"/>
</dbReference>
<proteinExistence type="predicted"/>
<dbReference type="Proteomes" id="UP000184404">
    <property type="component" value="Unassembled WGS sequence"/>
</dbReference>
<name>A0A1M4YAI9_9FIRM</name>
<dbReference type="InterPro" id="IPR027417">
    <property type="entry name" value="P-loop_NTPase"/>
</dbReference>
<protein>
    <submittedName>
        <fullName evidence="2">AAA domain-containing protein</fullName>
    </submittedName>
</protein>
<dbReference type="EMBL" id="FQUG01000006">
    <property type="protein sequence ID" value="SHF02638.1"/>
    <property type="molecule type" value="Genomic_DNA"/>
</dbReference>
<dbReference type="AlphaFoldDB" id="A0A1M4YAI9"/>
<reference evidence="2 3" key="1">
    <citation type="submission" date="2016-11" db="EMBL/GenBank/DDBJ databases">
        <authorList>
            <person name="Jaros S."/>
            <person name="Januszkiewicz K."/>
            <person name="Wedrychowicz H."/>
        </authorList>
    </citation>
    <scope>NUCLEOTIDE SEQUENCE [LARGE SCALE GENOMIC DNA]</scope>
    <source>
        <strain evidence="2 3">DSM 10502</strain>
    </source>
</reference>
<dbReference type="STRING" id="1123243.SAMN02745190_01683"/>
<evidence type="ECO:0000313" key="2">
    <source>
        <dbReference type="EMBL" id="SHF02638.1"/>
    </source>
</evidence>
<evidence type="ECO:0000259" key="1">
    <source>
        <dbReference type="Pfam" id="PF13173"/>
    </source>
</evidence>
<feature type="domain" description="AAA" evidence="1">
    <location>
        <begin position="44"/>
        <end position="169"/>
    </location>
</feature>
<dbReference type="SUPFAM" id="SSF52540">
    <property type="entry name" value="P-loop containing nucleoside triphosphate hydrolases"/>
    <property type="match status" value="1"/>
</dbReference>